<evidence type="ECO:0000256" key="5">
    <source>
        <dbReference type="ARBA" id="ARBA00022723"/>
    </source>
</evidence>
<dbReference type="Gene3D" id="1.50.10.20">
    <property type="match status" value="1"/>
</dbReference>
<evidence type="ECO:0000256" key="8">
    <source>
        <dbReference type="SAM" id="Coils"/>
    </source>
</evidence>
<dbReference type="PANTHER" id="PTHR11774:SF6">
    <property type="entry name" value="PROTEIN FARNESYLTRANSFERASE SUBUNIT BETA"/>
    <property type="match status" value="1"/>
</dbReference>
<keyword evidence="8" id="KW-0175">Coiled coil</keyword>
<gene>
    <name evidence="10" type="ORF">HPP92_021031</name>
</gene>
<dbReference type="GO" id="GO:0046872">
    <property type="term" value="F:metal ion binding"/>
    <property type="evidence" value="ECO:0007669"/>
    <property type="project" value="UniProtKB-KW"/>
</dbReference>
<evidence type="ECO:0000256" key="6">
    <source>
        <dbReference type="ARBA" id="ARBA00022737"/>
    </source>
</evidence>
<evidence type="ECO:0000259" key="9">
    <source>
        <dbReference type="Pfam" id="PF00432"/>
    </source>
</evidence>
<keyword evidence="6" id="KW-0677">Repeat</keyword>
<evidence type="ECO:0000313" key="10">
    <source>
        <dbReference type="EMBL" id="KAG0462555.1"/>
    </source>
</evidence>
<dbReference type="InterPro" id="IPR008930">
    <property type="entry name" value="Terpenoid_cyclase/PrenylTrfase"/>
</dbReference>
<dbReference type="OrthoDB" id="10261146at2759"/>
<comment type="similarity">
    <text evidence="2">Belongs to the protein prenyltransferase subunit beta family.</text>
</comment>
<evidence type="ECO:0000256" key="7">
    <source>
        <dbReference type="ARBA" id="ARBA00022833"/>
    </source>
</evidence>
<keyword evidence="4" id="KW-0808">Transferase</keyword>
<keyword evidence="5" id="KW-0479">Metal-binding</keyword>
<dbReference type="EMBL" id="JADCNM010000011">
    <property type="protein sequence ID" value="KAG0462555.1"/>
    <property type="molecule type" value="Genomic_DNA"/>
</dbReference>
<feature type="coiled-coil region" evidence="8">
    <location>
        <begin position="200"/>
        <end position="231"/>
    </location>
</feature>
<dbReference type="SUPFAM" id="SSF48239">
    <property type="entry name" value="Terpenoid cyclases/Protein prenyltransferases"/>
    <property type="match status" value="1"/>
</dbReference>
<reference evidence="10 11" key="1">
    <citation type="journal article" date="2020" name="Nat. Food">
        <title>A phased Vanilla planifolia genome enables genetic improvement of flavour and production.</title>
        <authorList>
            <person name="Hasing T."/>
            <person name="Tang H."/>
            <person name="Brym M."/>
            <person name="Khazi F."/>
            <person name="Huang T."/>
            <person name="Chambers A.H."/>
        </authorList>
    </citation>
    <scope>NUCLEOTIDE SEQUENCE [LARGE SCALE GENOMIC DNA]</scope>
    <source>
        <tissue evidence="10">Leaf</tissue>
    </source>
</reference>
<protein>
    <recommendedName>
        <fullName evidence="9">Prenyltransferase alpha-alpha toroid domain-containing protein</fullName>
    </recommendedName>
</protein>
<dbReference type="Pfam" id="PF00432">
    <property type="entry name" value="Prenyltrans"/>
    <property type="match status" value="1"/>
</dbReference>
<dbReference type="InterPro" id="IPR045089">
    <property type="entry name" value="PGGT1B-like"/>
</dbReference>
<evidence type="ECO:0000256" key="1">
    <source>
        <dbReference type="ARBA" id="ARBA00001947"/>
    </source>
</evidence>
<evidence type="ECO:0000256" key="3">
    <source>
        <dbReference type="ARBA" id="ARBA00022602"/>
    </source>
</evidence>
<dbReference type="GO" id="GO:0005965">
    <property type="term" value="C:protein farnesyltransferase complex"/>
    <property type="evidence" value="ECO:0007669"/>
    <property type="project" value="TreeGrafter"/>
</dbReference>
<dbReference type="Proteomes" id="UP000639772">
    <property type="component" value="Chromosome 11"/>
</dbReference>
<name>A0A835Q1K4_VANPL</name>
<comment type="caution">
    <text evidence="10">The sequence shown here is derived from an EMBL/GenBank/DDBJ whole genome shotgun (WGS) entry which is preliminary data.</text>
</comment>
<comment type="cofactor">
    <cofactor evidence="1">
        <name>Zn(2+)</name>
        <dbReference type="ChEBI" id="CHEBI:29105"/>
    </cofactor>
</comment>
<evidence type="ECO:0000256" key="2">
    <source>
        <dbReference type="ARBA" id="ARBA00010497"/>
    </source>
</evidence>
<keyword evidence="7" id="KW-0862">Zinc</keyword>
<feature type="domain" description="Prenyltransferase alpha-alpha toroid" evidence="9">
    <location>
        <begin position="2"/>
        <end position="128"/>
    </location>
</feature>
<organism evidence="10 11">
    <name type="scientific">Vanilla planifolia</name>
    <name type="common">Vanilla</name>
    <dbReference type="NCBI Taxonomy" id="51239"/>
    <lineage>
        <taxon>Eukaryota</taxon>
        <taxon>Viridiplantae</taxon>
        <taxon>Streptophyta</taxon>
        <taxon>Embryophyta</taxon>
        <taxon>Tracheophyta</taxon>
        <taxon>Spermatophyta</taxon>
        <taxon>Magnoliopsida</taxon>
        <taxon>Liliopsida</taxon>
        <taxon>Asparagales</taxon>
        <taxon>Orchidaceae</taxon>
        <taxon>Vanilloideae</taxon>
        <taxon>Vanilleae</taxon>
        <taxon>Vanilla</taxon>
    </lineage>
</organism>
<dbReference type="PANTHER" id="PTHR11774">
    <property type="entry name" value="GERANYLGERANYL TRANSFERASE TYPE BETA SUBUNIT"/>
    <property type="match status" value="1"/>
</dbReference>
<evidence type="ECO:0000256" key="4">
    <source>
        <dbReference type="ARBA" id="ARBA00022679"/>
    </source>
</evidence>
<dbReference type="InterPro" id="IPR001330">
    <property type="entry name" value="Prenyltrans"/>
</dbReference>
<proteinExistence type="inferred from homology"/>
<evidence type="ECO:0000313" key="11">
    <source>
        <dbReference type="Proteomes" id="UP000639772"/>
    </source>
</evidence>
<dbReference type="AlphaFoldDB" id="A0A835Q1K4"/>
<sequence>MPHLATAYAAVNTLITLGSDAALSSVNRDSLHKFLLRMKDSSGAFRMHHAGEIDVRACYTAISVASILNIMDSELVVGLGDYIIRCQTYEGGIAGEPGSEAHGGYTFCGLATMVLIDEVDRLHLPSLIEQKKETILVFASLEWAHVLRHLYSIVLLFSSMYSFVPRSWKEGSKTSQERTGITTIHATASVVSAPSFQRFAVRTSKTLQDLSTKAEQTKQELTEQIREASKNFDVNRCMSIHGSRLYVTKQENDEKQDE</sequence>
<keyword evidence="3" id="KW-0637">Prenyltransferase</keyword>
<accession>A0A835Q1K4</accession>
<dbReference type="GO" id="GO:0004660">
    <property type="term" value="F:protein farnesyltransferase activity"/>
    <property type="evidence" value="ECO:0007669"/>
    <property type="project" value="TreeGrafter"/>
</dbReference>